<comment type="caution">
    <text evidence="1">Lacks conserved residue(s) required for the propagation of feature annotation.</text>
</comment>
<feature type="non-terminal residue" evidence="5">
    <location>
        <position position="251"/>
    </location>
</feature>
<organism evidence="5 6">
    <name type="scientific">Herpetotheres cachinnans</name>
    <name type="common">Laughing falcon</name>
    <name type="synonym">Falco cachinnans</name>
    <dbReference type="NCBI Taxonomy" id="56343"/>
    <lineage>
        <taxon>Eukaryota</taxon>
        <taxon>Metazoa</taxon>
        <taxon>Chordata</taxon>
        <taxon>Craniata</taxon>
        <taxon>Vertebrata</taxon>
        <taxon>Euteleostomi</taxon>
        <taxon>Archelosauria</taxon>
        <taxon>Archosauria</taxon>
        <taxon>Dinosauria</taxon>
        <taxon>Saurischia</taxon>
        <taxon>Theropoda</taxon>
        <taxon>Coelurosauria</taxon>
        <taxon>Aves</taxon>
        <taxon>Neognathae</taxon>
        <taxon>Neoaves</taxon>
        <taxon>Telluraves</taxon>
        <taxon>Australaves</taxon>
        <taxon>Falconiformes</taxon>
        <taxon>Falconidae</taxon>
        <taxon>Herpetotheres</taxon>
    </lineage>
</organism>
<dbReference type="SMART" id="SM00208">
    <property type="entry name" value="TNFR"/>
    <property type="match status" value="3"/>
</dbReference>
<feature type="domain" description="TNFR-Cys" evidence="4">
    <location>
        <begin position="56"/>
        <end position="98"/>
    </location>
</feature>
<dbReference type="SUPFAM" id="SSF57586">
    <property type="entry name" value="TNF receptor-like"/>
    <property type="match status" value="3"/>
</dbReference>
<keyword evidence="1" id="KW-1015">Disulfide bond</keyword>
<dbReference type="AlphaFoldDB" id="A0A7L0GF27"/>
<dbReference type="InterPro" id="IPR008063">
    <property type="entry name" value="Fas_rcpt"/>
</dbReference>
<sequence>CLKVFAVVLVMQLDGVDALECGLGEYPIGAECCPMCAAGLRVFKHCTANSSTTCIPCVEDTYTDHPNGLEHCRKCKLCDKGANLVPEVACTYTKNTVCGCPPEYFCSYFGNEDCELCQRYTVCFPGSMVKERGTKTTDNVCETCPPGTSSTANMSYSCIPWSRLKENGWVQGENGNPSSASSVTVIVCSVVVAVLVVAVCLTSIWKRRKRKNYVPRNGQQGQALILTVENMDQTTVPVQETGADPEETRPE</sequence>
<feature type="repeat" description="TNFR-Cys" evidence="1">
    <location>
        <begin position="56"/>
        <end position="98"/>
    </location>
</feature>
<accession>A0A7L0GF27</accession>
<feature type="non-terminal residue" evidence="5">
    <location>
        <position position="1"/>
    </location>
</feature>
<dbReference type="GO" id="GO:0009897">
    <property type="term" value="C:external side of plasma membrane"/>
    <property type="evidence" value="ECO:0007669"/>
    <property type="project" value="TreeGrafter"/>
</dbReference>
<feature type="signal peptide" evidence="3">
    <location>
        <begin position="1"/>
        <end position="18"/>
    </location>
</feature>
<gene>
    <name evidence="5" type="primary">Tnfrsf14</name>
    <name evidence="5" type="ORF">HERCAC_R15719</name>
</gene>
<name>A0A7L0GF27_HERCA</name>
<dbReference type="GO" id="GO:0006955">
    <property type="term" value="P:immune response"/>
    <property type="evidence" value="ECO:0007669"/>
    <property type="project" value="InterPro"/>
</dbReference>
<dbReference type="Pfam" id="PF00020">
    <property type="entry name" value="TNFR_c6"/>
    <property type="match status" value="1"/>
</dbReference>
<dbReference type="Gene3D" id="2.10.50.10">
    <property type="entry name" value="Tumor Necrosis Factor Receptor, subunit A, domain 2"/>
    <property type="match status" value="3"/>
</dbReference>
<feature type="transmembrane region" description="Helical" evidence="2">
    <location>
        <begin position="183"/>
        <end position="205"/>
    </location>
</feature>
<dbReference type="GO" id="GO:0004888">
    <property type="term" value="F:transmembrane signaling receptor activity"/>
    <property type="evidence" value="ECO:0007669"/>
    <property type="project" value="InterPro"/>
</dbReference>
<dbReference type="EMBL" id="VXAJ01000121">
    <property type="protein sequence ID" value="NXK05765.1"/>
    <property type="molecule type" value="Genomic_DNA"/>
</dbReference>
<comment type="caution">
    <text evidence="5">The sequence shown here is derived from an EMBL/GenBank/DDBJ whole genome shotgun (WGS) entry which is preliminary data.</text>
</comment>
<dbReference type="FunFam" id="2.10.50.10:FF:000007">
    <property type="entry name" value="TNF receptor superfamily member 14"/>
    <property type="match status" value="1"/>
</dbReference>
<evidence type="ECO:0000256" key="3">
    <source>
        <dbReference type="SAM" id="SignalP"/>
    </source>
</evidence>
<dbReference type="Proteomes" id="UP000555649">
    <property type="component" value="Unassembled WGS sequence"/>
</dbReference>
<keyword evidence="2" id="KW-0812">Transmembrane</keyword>
<dbReference type="GO" id="GO:2000406">
    <property type="term" value="P:positive regulation of T cell migration"/>
    <property type="evidence" value="ECO:0007669"/>
    <property type="project" value="TreeGrafter"/>
</dbReference>
<evidence type="ECO:0000256" key="1">
    <source>
        <dbReference type="PROSITE-ProRule" id="PRU00206"/>
    </source>
</evidence>
<evidence type="ECO:0000313" key="6">
    <source>
        <dbReference type="Proteomes" id="UP000555649"/>
    </source>
</evidence>
<keyword evidence="2" id="KW-1133">Transmembrane helix</keyword>
<dbReference type="PRINTS" id="PR01680">
    <property type="entry name" value="TNFACTORR6"/>
</dbReference>
<evidence type="ECO:0000313" key="5">
    <source>
        <dbReference type="EMBL" id="NXK05765.1"/>
    </source>
</evidence>
<dbReference type="PROSITE" id="PS50050">
    <property type="entry name" value="TNFR_NGFR_2"/>
    <property type="match status" value="1"/>
</dbReference>
<dbReference type="GO" id="GO:0007165">
    <property type="term" value="P:signal transduction"/>
    <property type="evidence" value="ECO:0007669"/>
    <property type="project" value="InterPro"/>
</dbReference>
<keyword evidence="2" id="KW-0472">Membrane</keyword>
<dbReference type="PANTHER" id="PTHR46838">
    <property type="entry name" value="TUMOR NECROSIS FACTOR RECEPTOR SUPERFAMILY MEMBER 14"/>
    <property type="match status" value="1"/>
</dbReference>
<dbReference type="PANTHER" id="PTHR46838:SF1">
    <property type="entry name" value="TUMOR NECROSIS FACTOR RECEPTOR SUPERFAMILY MEMBER 14"/>
    <property type="match status" value="1"/>
</dbReference>
<protein>
    <submittedName>
        <fullName evidence="5">TNR14 factor</fullName>
    </submittedName>
</protein>
<dbReference type="GO" id="GO:0002720">
    <property type="term" value="P:positive regulation of cytokine production involved in immune response"/>
    <property type="evidence" value="ECO:0007669"/>
    <property type="project" value="TreeGrafter"/>
</dbReference>
<dbReference type="GO" id="GO:0050830">
    <property type="term" value="P:defense response to Gram-positive bacterium"/>
    <property type="evidence" value="ECO:0007669"/>
    <property type="project" value="TreeGrafter"/>
</dbReference>
<evidence type="ECO:0000256" key="2">
    <source>
        <dbReference type="SAM" id="Phobius"/>
    </source>
</evidence>
<dbReference type="GO" id="GO:0006915">
    <property type="term" value="P:apoptotic process"/>
    <property type="evidence" value="ECO:0007669"/>
    <property type="project" value="InterPro"/>
</dbReference>
<evidence type="ECO:0000259" key="4">
    <source>
        <dbReference type="PROSITE" id="PS50050"/>
    </source>
</evidence>
<dbReference type="GO" id="GO:0050829">
    <property type="term" value="P:defense response to Gram-negative bacterium"/>
    <property type="evidence" value="ECO:0007669"/>
    <property type="project" value="TreeGrafter"/>
</dbReference>
<keyword evidence="3" id="KW-0732">Signal</keyword>
<dbReference type="InterPro" id="IPR001368">
    <property type="entry name" value="TNFR/NGFR_Cys_rich_reg"/>
</dbReference>
<reference evidence="5 6" key="1">
    <citation type="submission" date="2019-09" db="EMBL/GenBank/DDBJ databases">
        <title>Bird 10,000 Genomes (B10K) Project - Family phase.</title>
        <authorList>
            <person name="Zhang G."/>
        </authorList>
    </citation>
    <scope>NUCLEOTIDE SEQUENCE [LARGE SCALE GENOMIC DNA]</scope>
    <source>
        <strain evidence="5">B10K-DU-005-78</strain>
        <tissue evidence="5">Mixed tissue sample</tissue>
    </source>
</reference>
<proteinExistence type="predicted"/>
<dbReference type="PROSITE" id="PS00652">
    <property type="entry name" value="TNFR_NGFR_1"/>
    <property type="match status" value="2"/>
</dbReference>
<keyword evidence="6" id="KW-1185">Reference proteome</keyword>
<dbReference type="GO" id="GO:0046642">
    <property type="term" value="P:negative regulation of alpha-beta T cell proliferation"/>
    <property type="evidence" value="ECO:0007669"/>
    <property type="project" value="TreeGrafter"/>
</dbReference>
<feature type="chain" id="PRO_5029758357" evidence="3">
    <location>
        <begin position="19"/>
        <end position="251"/>
    </location>
</feature>
<feature type="disulfide bond" evidence="1">
    <location>
        <begin position="57"/>
        <end position="72"/>
    </location>
</feature>